<reference evidence="11" key="1">
    <citation type="submission" date="2019-08" db="EMBL/GenBank/DDBJ databases">
        <title>The genome of the North American firefly Photinus pyralis.</title>
        <authorList>
            <consortium name="Photinus pyralis genome working group"/>
            <person name="Fallon T.R."/>
            <person name="Sander Lower S.E."/>
            <person name="Weng J.-K."/>
        </authorList>
    </citation>
    <scope>NUCLEOTIDE SEQUENCE</scope>
    <source>
        <strain evidence="11">TRF0915ILg1</strain>
        <tissue evidence="11">Whole body</tissue>
    </source>
</reference>
<dbReference type="OrthoDB" id="6661390at2759"/>
<evidence type="ECO:0000256" key="8">
    <source>
        <dbReference type="ARBA" id="ARBA00023170"/>
    </source>
</evidence>
<evidence type="ECO:0000256" key="9">
    <source>
        <dbReference type="ARBA" id="ARBA00023224"/>
    </source>
</evidence>
<gene>
    <name evidence="11" type="ORF">ILUMI_18819</name>
</gene>
<accession>A0A8K0G614</accession>
<keyword evidence="4 10" id="KW-0812">Transmembrane</keyword>
<keyword evidence="2" id="KW-1003">Cell membrane</keyword>
<dbReference type="InterPro" id="IPR004117">
    <property type="entry name" value="7tm6_olfct_rcpt"/>
</dbReference>
<dbReference type="GO" id="GO:0004984">
    <property type="term" value="F:olfactory receptor activity"/>
    <property type="evidence" value="ECO:0007669"/>
    <property type="project" value="InterPro"/>
</dbReference>
<keyword evidence="7 10" id="KW-0472">Membrane</keyword>
<evidence type="ECO:0000313" key="12">
    <source>
        <dbReference type="Proteomes" id="UP000801492"/>
    </source>
</evidence>
<name>A0A8K0G614_IGNLU</name>
<feature type="transmembrane region" description="Helical" evidence="10">
    <location>
        <begin position="225"/>
        <end position="245"/>
    </location>
</feature>
<comment type="subcellular location">
    <subcellularLocation>
        <location evidence="1">Cell membrane</location>
        <topology evidence="1">Multi-pass membrane protein</topology>
    </subcellularLocation>
</comment>
<evidence type="ECO:0000256" key="2">
    <source>
        <dbReference type="ARBA" id="ARBA00022475"/>
    </source>
</evidence>
<evidence type="ECO:0000256" key="5">
    <source>
        <dbReference type="ARBA" id="ARBA00022725"/>
    </source>
</evidence>
<dbReference type="AlphaFoldDB" id="A0A8K0G614"/>
<dbReference type="GO" id="GO:0007165">
    <property type="term" value="P:signal transduction"/>
    <property type="evidence" value="ECO:0007669"/>
    <property type="project" value="UniProtKB-KW"/>
</dbReference>
<keyword evidence="5" id="KW-0552">Olfaction</keyword>
<keyword evidence="3" id="KW-0716">Sensory transduction</keyword>
<protein>
    <submittedName>
        <fullName evidence="11">Uncharacterized protein</fullName>
    </submittedName>
</protein>
<evidence type="ECO:0000256" key="1">
    <source>
        <dbReference type="ARBA" id="ARBA00004651"/>
    </source>
</evidence>
<evidence type="ECO:0000256" key="6">
    <source>
        <dbReference type="ARBA" id="ARBA00022989"/>
    </source>
</evidence>
<sequence>MVGINARIIDGKRTLDRFLSIAIAKTIVILQKRVQLAKLLEALERKPFLPDLGRGGDVEVKLVNKCVWITYLQSTVYWILLFLTMGFSVAITLIRRMKSSDPQDWQYPYGPITIINVTYSPNFEIILAYQVISMSCYAGYFCTNDLLVAAALVHISCQFKILQHSIRNVVKFCYKEMLKETNIVETEDFNYNTSSIPFKYLKKGLERVVEYHLAIIKIAEELENIFSGLLLVVFISTLAMVSLISFSDSRIFVAFGELLLGLGQTILICFWGEQVINESQLVANAVFDMDFVGTDVRFQKGLILIMQRSQKPVTLTANRYAHEM</sequence>
<evidence type="ECO:0000256" key="10">
    <source>
        <dbReference type="SAM" id="Phobius"/>
    </source>
</evidence>
<keyword evidence="8" id="KW-0675">Receptor</keyword>
<evidence type="ECO:0000313" key="11">
    <source>
        <dbReference type="EMBL" id="KAF2887354.1"/>
    </source>
</evidence>
<comment type="caution">
    <text evidence="11">The sequence shown here is derived from an EMBL/GenBank/DDBJ whole genome shotgun (WGS) entry which is preliminary data.</text>
</comment>
<keyword evidence="6 10" id="KW-1133">Transmembrane helix</keyword>
<dbReference type="PANTHER" id="PTHR21137">
    <property type="entry name" value="ODORANT RECEPTOR"/>
    <property type="match status" value="1"/>
</dbReference>
<evidence type="ECO:0000256" key="4">
    <source>
        <dbReference type="ARBA" id="ARBA00022692"/>
    </source>
</evidence>
<keyword evidence="9" id="KW-0807">Transducer</keyword>
<dbReference type="Proteomes" id="UP000801492">
    <property type="component" value="Unassembled WGS sequence"/>
</dbReference>
<keyword evidence="12" id="KW-1185">Reference proteome</keyword>
<dbReference type="PANTHER" id="PTHR21137:SF35">
    <property type="entry name" value="ODORANT RECEPTOR 19A-RELATED"/>
    <property type="match status" value="1"/>
</dbReference>
<dbReference type="GO" id="GO:0005886">
    <property type="term" value="C:plasma membrane"/>
    <property type="evidence" value="ECO:0007669"/>
    <property type="project" value="UniProtKB-SubCell"/>
</dbReference>
<dbReference type="GO" id="GO:0005549">
    <property type="term" value="F:odorant binding"/>
    <property type="evidence" value="ECO:0007669"/>
    <property type="project" value="InterPro"/>
</dbReference>
<evidence type="ECO:0000256" key="7">
    <source>
        <dbReference type="ARBA" id="ARBA00023136"/>
    </source>
</evidence>
<feature type="transmembrane region" description="Helical" evidence="10">
    <location>
        <begin position="251"/>
        <end position="271"/>
    </location>
</feature>
<dbReference type="Pfam" id="PF02949">
    <property type="entry name" value="7tm_6"/>
    <property type="match status" value="1"/>
</dbReference>
<evidence type="ECO:0000256" key="3">
    <source>
        <dbReference type="ARBA" id="ARBA00022606"/>
    </source>
</evidence>
<proteinExistence type="predicted"/>
<feature type="transmembrane region" description="Helical" evidence="10">
    <location>
        <begin position="75"/>
        <end position="94"/>
    </location>
</feature>
<dbReference type="EMBL" id="VTPC01083920">
    <property type="protein sequence ID" value="KAF2887354.1"/>
    <property type="molecule type" value="Genomic_DNA"/>
</dbReference>
<organism evidence="11 12">
    <name type="scientific">Ignelater luminosus</name>
    <name type="common">Cucubano</name>
    <name type="synonym">Pyrophorus luminosus</name>
    <dbReference type="NCBI Taxonomy" id="2038154"/>
    <lineage>
        <taxon>Eukaryota</taxon>
        <taxon>Metazoa</taxon>
        <taxon>Ecdysozoa</taxon>
        <taxon>Arthropoda</taxon>
        <taxon>Hexapoda</taxon>
        <taxon>Insecta</taxon>
        <taxon>Pterygota</taxon>
        <taxon>Neoptera</taxon>
        <taxon>Endopterygota</taxon>
        <taxon>Coleoptera</taxon>
        <taxon>Polyphaga</taxon>
        <taxon>Elateriformia</taxon>
        <taxon>Elateroidea</taxon>
        <taxon>Elateridae</taxon>
        <taxon>Agrypninae</taxon>
        <taxon>Pyrophorini</taxon>
        <taxon>Ignelater</taxon>
    </lineage>
</organism>